<dbReference type="VEuPathDB" id="PiroplasmaDB:BEWA_046420"/>
<reference evidence="1 2" key="1">
    <citation type="journal article" date="2012" name="BMC Genomics">
        <title>Comparative genomic analysis and phylogenetic position of Theileria equi.</title>
        <authorList>
            <person name="Kappmeyer L.S."/>
            <person name="Thiagarajan M."/>
            <person name="Herndon D.R."/>
            <person name="Ramsay J.D."/>
            <person name="Caler E."/>
            <person name="Djikeng A."/>
            <person name="Gillespie J.J."/>
            <person name="Lau A.O."/>
            <person name="Roalson E.H."/>
            <person name="Silva J.C."/>
            <person name="Silva M.G."/>
            <person name="Suarez C.E."/>
            <person name="Ueti M.W."/>
            <person name="Nene V.M."/>
            <person name="Mealey R.H."/>
            <person name="Knowles D.P."/>
            <person name="Brayton K.A."/>
        </authorList>
    </citation>
    <scope>NUCLEOTIDE SEQUENCE [LARGE SCALE GENOMIC DNA]</scope>
    <source>
        <strain evidence="1 2">WA</strain>
    </source>
</reference>
<dbReference type="KEGG" id="beq:BEWA_046420"/>
<comment type="caution">
    <text evidence="1">The sequence shown here is derived from an EMBL/GenBank/DDBJ whole genome shotgun (WGS) entry which is preliminary data.</text>
</comment>
<evidence type="ECO:0000313" key="1">
    <source>
        <dbReference type="EMBL" id="EKX72178.1"/>
    </source>
</evidence>
<name>L1LAI4_THEEQ</name>
<dbReference type="EMBL" id="ACOU01000007">
    <property type="protein sequence ID" value="EKX72178.1"/>
    <property type="molecule type" value="Genomic_DNA"/>
</dbReference>
<accession>L1LAI4</accession>
<dbReference type="GeneID" id="15804231"/>
<protein>
    <submittedName>
        <fullName evidence="1">Uncharacterized protein</fullName>
    </submittedName>
</protein>
<dbReference type="AlphaFoldDB" id="L1LAI4"/>
<organism evidence="1 2">
    <name type="scientific">Theileria equi strain WA</name>
    <dbReference type="NCBI Taxonomy" id="1537102"/>
    <lineage>
        <taxon>Eukaryota</taxon>
        <taxon>Sar</taxon>
        <taxon>Alveolata</taxon>
        <taxon>Apicomplexa</taxon>
        <taxon>Aconoidasida</taxon>
        <taxon>Piroplasmida</taxon>
        <taxon>Theileriidae</taxon>
        <taxon>Theileria</taxon>
    </lineage>
</organism>
<sequence length="123" mass="14276">MDLKDLDSQKFMIDGEESDKMASGLVVPKLEYRVPKVTYGDFTLWESENGWECTHADVYVSAENIIIVLGLENGSESGYKAQLKLADREWQEIEMFEVNRLLFDIVIMDIDERNLRGRFLRHA</sequence>
<gene>
    <name evidence="1" type="ORF">BEWA_046420</name>
</gene>
<proteinExistence type="predicted"/>
<evidence type="ECO:0000313" key="2">
    <source>
        <dbReference type="Proteomes" id="UP000031512"/>
    </source>
</evidence>
<dbReference type="Proteomes" id="UP000031512">
    <property type="component" value="Unassembled WGS sequence"/>
</dbReference>
<keyword evidence="2" id="KW-1185">Reference proteome</keyword>
<dbReference type="RefSeq" id="XP_004831630.1">
    <property type="nucleotide sequence ID" value="XM_004831573.1"/>
</dbReference>